<gene>
    <name evidence="1" type="ORF">A3J66_02105</name>
</gene>
<dbReference type="Proteomes" id="UP000176282">
    <property type="component" value="Unassembled WGS sequence"/>
</dbReference>
<protein>
    <submittedName>
        <fullName evidence="1">Uncharacterized protein</fullName>
    </submittedName>
</protein>
<proteinExistence type="predicted"/>
<dbReference type="STRING" id="1798680.A3J66_02105"/>
<evidence type="ECO:0000313" key="1">
    <source>
        <dbReference type="EMBL" id="OGH68913.1"/>
    </source>
</evidence>
<organism evidence="1 2">
    <name type="scientific">Candidatus Magasanikbacteria bacterium RIFCSPHIGHO2_02_FULL_47_14</name>
    <dbReference type="NCBI Taxonomy" id="1798680"/>
    <lineage>
        <taxon>Bacteria</taxon>
        <taxon>Candidatus Magasanikiibacteriota</taxon>
    </lineage>
</organism>
<sequence length="140" mass="16040">MHMESDMAHRGVFAEPIEPGGTPEISDEVLEQRILAEIQAVKKQKFSDNPENPHIQTHIIAVSAIRHDDLGHSIVDIDIALLFPTMSDQRSEEKFSVIIDPKRRTVRHTLFEDLPSRYDQYRDVLEKMTNTLEHAITSVI</sequence>
<accession>A0A1F6MBM5</accession>
<comment type="caution">
    <text evidence="1">The sequence shown here is derived from an EMBL/GenBank/DDBJ whole genome shotgun (WGS) entry which is preliminary data.</text>
</comment>
<evidence type="ECO:0000313" key="2">
    <source>
        <dbReference type="Proteomes" id="UP000176282"/>
    </source>
</evidence>
<reference evidence="1 2" key="1">
    <citation type="journal article" date="2016" name="Nat. Commun.">
        <title>Thousands of microbial genomes shed light on interconnected biogeochemical processes in an aquifer system.</title>
        <authorList>
            <person name="Anantharaman K."/>
            <person name="Brown C.T."/>
            <person name="Hug L.A."/>
            <person name="Sharon I."/>
            <person name="Castelle C.J."/>
            <person name="Probst A.J."/>
            <person name="Thomas B.C."/>
            <person name="Singh A."/>
            <person name="Wilkins M.J."/>
            <person name="Karaoz U."/>
            <person name="Brodie E.L."/>
            <person name="Williams K.H."/>
            <person name="Hubbard S.S."/>
            <person name="Banfield J.F."/>
        </authorList>
    </citation>
    <scope>NUCLEOTIDE SEQUENCE [LARGE SCALE GENOMIC DNA]</scope>
</reference>
<dbReference type="AlphaFoldDB" id="A0A1F6MBM5"/>
<name>A0A1F6MBM5_9BACT</name>
<dbReference type="EMBL" id="MFQB01000002">
    <property type="protein sequence ID" value="OGH68913.1"/>
    <property type="molecule type" value="Genomic_DNA"/>
</dbReference>